<gene>
    <name evidence="1" type="ORF">DERP_001821</name>
</gene>
<keyword evidence="2" id="KW-1185">Reference proteome</keyword>
<protein>
    <submittedName>
        <fullName evidence="1">Uncharacterized protein</fullName>
    </submittedName>
</protein>
<proteinExistence type="predicted"/>
<name>A0ABQ8JC47_DERPT</name>
<reference evidence="1 2" key="1">
    <citation type="journal article" date="2018" name="J. Allergy Clin. Immunol.">
        <title>High-quality assembly of Dermatophagoides pteronyssinus genome and transcriptome reveals a wide range of novel allergens.</title>
        <authorList>
            <person name="Liu X.Y."/>
            <person name="Yang K.Y."/>
            <person name="Wang M.Q."/>
            <person name="Kwok J.S."/>
            <person name="Zeng X."/>
            <person name="Yang Z."/>
            <person name="Xiao X.J."/>
            <person name="Lau C.P."/>
            <person name="Li Y."/>
            <person name="Huang Z.M."/>
            <person name="Ba J.G."/>
            <person name="Yim A.K."/>
            <person name="Ouyang C.Y."/>
            <person name="Ngai S.M."/>
            <person name="Chan T.F."/>
            <person name="Leung E.L."/>
            <person name="Liu L."/>
            <person name="Liu Z.G."/>
            <person name="Tsui S.K."/>
        </authorList>
    </citation>
    <scope>NUCLEOTIDE SEQUENCE [LARGE SCALE GENOMIC DNA]</scope>
    <source>
        <strain evidence="1">Derp</strain>
    </source>
</reference>
<dbReference type="Proteomes" id="UP000887458">
    <property type="component" value="Unassembled WGS sequence"/>
</dbReference>
<comment type="caution">
    <text evidence="1">The sequence shown here is derived from an EMBL/GenBank/DDBJ whole genome shotgun (WGS) entry which is preliminary data.</text>
</comment>
<accession>A0ABQ8JC47</accession>
<reference evidence="1 2" key="2">
    <citation type="journal article" date="2022" name="Mol. Biol. Evol.">
        <title>Comparative Genomics Reveals Insights into the Divergent Evolution of Astigmatic Mites and Household Pest Adaptations.</title>
        <authorList>
            <person name="Xiong Q."/>
            <person name="Wan A.T."/>
            <person name="Liu X."/>
            <person name="Fung C.S."/>
            <person name="Xiao X."/>
            <person name="Malainual N."/>
            <person name="Hou J."/>
            <person name="Wang L."/>
            <person name="Wang M."/>
            <person name="Yang K.Y."/>
            <person name="Cui Y."/>
            <person name="Leung E.L."/>
            <person name="Nong W."/>
            <person name="Shin S.K."/>
            <person name="Au S.W."/>
            <person name="Jeong K.Y."/>
            <person name="Chew F.T."/>
            <person name="Hui J.H."/>
            <person name="Leung T.F."/>
            <person name="Tungtrongchitr A."/>
            <person name="Zhong N."/>
            <person name="Liu Z."/>
            <person name="Tsui S.K."/>
        </authorList>
    </citation>
    <scope>NUCLEOTIDE SEQUENCE [LARGE SCALE GENOMIC DNA]</scope>
    <source>
        <strain evidence="1">Derp</strain>
    </source>
</reference>
<sequence>MSQPKIIIIIICYMARSHRDDLCCVISHIYCFQSINDNNNNKEKAMKTKICLVRFFLLLVNIFVQKQRYL</sequence>
<organism evidence="1 2">
    <name type="scientific">Dermatophagoides pteronyssinus</name>
    <name type="common">European house dust mite</name>
    <dbReference type="NCBI Taxonomy" id="6956"/>
    <lineage>
        <taxon>Eukaryota</taxon>
        <taxon>Metazoa</taxon>
        <taxon>Ecdysozoa</taxon>
        <taxon>Arthropoda</taxon>
        <taxon>Chelicerata</taxon>
        <taxon>Arachnida</taxon>
        <taxon>Acari</taxon>
        <taxon>Acariformes</taxon>
        <taxon>Sarcoptiformes</taxon>
        <taxon>Astigmata</taxon>
        <taxon>Psoroptidia</taxon>
        <taxon>Analgoidea</taxon>
        <taxon>Pyroglyphidae</taxon>
        <taxon>Dermatophagoidinae</taxon>
        <taxon>Dermatophagoides</taxon>
    </lineage>
</organism>
<evidence type="ECO:0000313" key="2">
    <source>
        <dbReference type="Proteomes" id="UP000887458"/>
    </source>
</evidence>
<evidence type="ECO:0000313" key="1">
    <source>
        <dbReference type="EMBL" id="KAH9419988.1"/>
    </source>
</evidence>
<dbReference type="EMBL" id="NJHN03000054">
    <property type="protein sequence ID" value="KAH9419988.1"/>
    <property type="molecule type" value="Genomic_DNA"/>
</dbReference>